<proteinExistence type="predicted"/>
<reference evidence="1 2" key="1">
    <citation type="submission" date="2012-12" db="EMBL/GenBank/DDBJ databases">
        <title>Novel taxa of Listeriaceae from agricultural environments in the United States.</title>
        <authorList>
            <person name="den Bakker H.C."/>
            <person name="Allred A."/>
            <person name="Warchocki S."/>
            <person name="Wright E.M."/>
            <person name="Burrell A."/>
            <person name="Nightingale K.K."/>
            <person name="Kephart D."/>
            <person name="Wiedmann M."/>
        </authorList>
    </citation>
    <scope>NUCLEOTIDE SEQUENCE [LARGE SCALE GENOMIC DNA]</scope>
    <source>
        <strain evidence="1 2">FSL S10-1203</strain>
    </source>
</reference>
<dbReference type="Proteomes" id="UP000019241">
    <property type="component" value="Unassembled WGS sequence"/>
</dbReference>
<dbReference type="PATRIC" id="fig|1265822.4.peg.4216"/>
<dbReference type="EMBL" id="AODM01000099">
    <property type="protein sequence ID" value="EUJ43256.1"/>
    <property type="molecule type" value="Genomic_DNA"/>
</dbReference>
<gene>
    <name evidence="1" type="ORF">MCOL2_20598</name>
</gene>
<accession>W7D617</accession>
<dbReference type="RefSeq" id="WP_036065615.1">
    <property type="nucleotide sequence ID" value="NZ_AODM01000099.1"/>
</dbReference>
<sequence length="304" mass="35280">MKYATYKHPELVEKAYSFEGPNIYPCLPKEGQKYVRSGALNGKIMDYINLTDGLARLNRDEPAFGTQRIIYDAKAKFKMQPQEMAAYITKHPILSRLDQTYAKFGGIMAFDKGLKAINPSLTYLMLSTFGDHSLDRYQFQADGSMQLFSSQSWGVNDLEEMKNYLAFSGMNDYSAPLLLIRGELLISLANRMETECMQVLKQLEQLLHDVPETAQQVANQAKHLFLGLVGYGTYHELEDRDVEMFHQELEREPGRFYQKNELEMAFDTLTWMKRQTMEFVDETRQLAREFLKLDEELARKIDLR</sequence>
<organism evidence="1 2">
    <name type="scientific">Listeria fleischmannii FSL S10-1203</name>
    <dbReference type="NCBI Taxonomy" id="1265822"/>
    <lineage>
        <taxon>Bacteria</taxon>
        <taxon>Bacillati</taxon>
        <taxon>Bacillota</taxon>
        <taxon>Bacilli</taxon>
        <taxon>Bacillales</taxon>
        <taxon>Listeriaceae</taxon>
        <taxon>Listeria</taxon>
    </lineage>
</organism>
<dbReference type="AlphaFoldDB" id="W7D617"/>
<evidence type="ECO:0000313" key="1">
    <source>
        <dbReference type="EMBL" id="EUJ43256.1"/>
    </source>
</evidence>
<name>W7D617_9LIST</name>
<evidence type="ECO:0000313" key="2">
    <source>
        <dbReference type="Proteomes" id="UP000019241"/>
    </source>
</evidence>
<protein>
    <submittedName>
        <fullName evidence="1">Uncharacterized protein</fullName>
    </submittedName>
</protein>
<comment type="caution">
    <text evidence="1">The sequence shown here is derived from an EMBL/GenBank/DDBJ whole genome shotgun (WGS) entry which is preliminary data.</text>
</comment>